<accession>A0ABQ3I681</accession>
<proteinExistence type="inferred from homology"/>
<comment type="similarity">
    <text evidence="1">Belongs to the peptidase S13 family.</text>
</comment>
<dbReference type="SUPFAM" id="SSF56601">
    <property type="entry name" value="beta-lactamase/transpeptidase-like"/>
    <property type="match status" value="1"/>
</dbReference>
<dbReference type="PANTHER" id="PTHR30023:SF0">
    <property type="entry name" value="PENICILLIN-SENSITIVE CARBOXYPEPTIDASE A"/>
    <property type="match status" value="1"/>
</dbReference>
<dbReference type="InterPro" id="IPR012338">
    <property type="entry name" value="Beta-lactam/transpept-like"/>
</dbReference>
<gene>
    <name evidence="3" type="primary">dacB</name>
    <name evidence="3" type="ORF">GCM10011340_16200</name>
</gene>
<sequence>MNSRILCLVLLLLLACQSIWGQRYSKRKIRKDLQELPGFENAYIGFTLVDPERSKPIFEQNAHKHMTPASTTKLFTVFGAMQHLPDTLPALEYIIKGDSLIFWSTGYPLTLHPDHPDSTVIQFLKASDKRLYYWVRPTKDSRFGPGWGWDDYPYYYGAEKSVFPLYGNSVRFILNNQNKTYSLQPYHQGFRVTTDSLNARRNRVVRDEWWNEFTIDFSDSDEPDTLLRSFHYNHALFTDLLAKEVGQPIERIALNKRPQYYQTLPGVPADSLYKWTLQPSDNLFAEQLLLMISGQMSDTLNTEKGIEAAVNSWKQQTNNPEDLVWVDGSGLSRYNMFKPSEFIALLSLFREQRILPLMAQGGTSGTLQSRYGPYVYAKTGTLRHNHCLAGYIRTDKGKLLYFALMVNHFTAPTGTIRSSMGTMLEKIKSGY</sequence>
<dbReference type="PROSITE" id="PS51257">
    <property type="entry name" value="PROKAR_LIPOPROTEIN"/>
    <property type="match status" value="1"/>
</dbReference>
<evidence type="ECO:0000256" key="2">
    <source>
        <dbReference type="ARBA" id="ARBA00022801"/>
    </source>
</evidence>
<dbReference type="InterPro" id="IPR000667">
    <property type="entry name" value="Peptidase_S13"/>
</dbReference>
<name>A0ABQ3I681_9BACT</name>
<evidence type="ECO:0000313" key="3">
    <source>
        <dbReference type="EMBL" id="GHE61850.1"/>
    </source>
</evidence>
<dbReference type="Pfam" id="PF02113">
    <property type="entry name" value="Peptidase_S13"/>
    <property type="match status" value="2"/>
</dbReference>
<dbReference type="EMBL" id="BNAG01000002">
    <property type="protein sequence ID" value="GHE61850.1"/>
    <property type="molecule type" value="Genomic_DNA"/>
</dbReference>
<dbReference type="PRINTS" id="PR00922">
    <property type="entry name" value="DADACBPTASE3"/>
</dbReference>
<evidence type="ECO:0000313" key="4">
    <source>
        <dbReference type="Proteomes" id="UP000658258"/>
    </source>
</evidence>
<dbReference type="Proteomes" id="UP000658258">
    <property type="component" value="Unassembled WGS sequence"/>
</dbReference>
<keyword evidence="4" id="KW-1185">Reference proteome</keyword>
<comment type="caution">
    <text evidence="3">The sequence shown here is derived from an EMBL/GenBank/DDBJ whole genome shotgun (WGS) entry which is preliminary data.</text>
</comment>
<dbReference type="PANTHER" id="PTHR30023">
    <property type="entry name" value="D-ALANYL-D-ALANINE CARBOXYPEPTIDASE"/>
    <property type="match status" value="1"/>
</dbReference>
<evidence type="ECO:0000256" key="1">
    <source>
        <dbReference type="ARBA" id="ARBA00006096"/>
    </source>
</evidence>
<organism evidence="3 4">
    <name type="scientific">Roseivirga thermotolerans</name>
    <dbReference type="NCBI Taxonomy" id="1758176"/>
    <lineage>
        <taxon>Bacteria</taxon>
        <taxon>Pseudomonadati</taxon>
        <taxon>Bacteroidota</taxon>
        <taxon>Cytophagia</taxon>
        <taxon>Cytophagales</taxon>
        <taxon>Roseivirgaceae</taxon>
        <taxon>Roseivirga</taxon>
    </lineage>
</organism>
<dbReference type="Gene3D" id="3.40.710.10">
    <property type="entry name" value="DD-peptidase/beta-lactamase superfamily"/>
    <property type="match status" value="2"/>
</dbReference>
<reference evidence="4" key="1">
    <citation type="journal article" date="2019" name="Int. J. Syst. Evol. Microbiol.">
        <title>The Global Catalogue of Microorganisms (GCM) 10K type strain sequencing project: providing services to taxonomists for standard genome sequencing and annotation.</title>
        <authorList>
            <consortium name="The Broad Institute Genomics Platform"/>
            <consortium name="The Broad Institute Genome Sequencing Center for Infectious Disease"/>
            <person name="Wu L."/>
            <person name="Ma J."/>
        </authorList>
    </citation>
    <scope>NUCLEOTIDE SEQUENCE [LARGE SCALE GENOMIC DNA]</scope>
    <source>
        <strain evidence="4">CGMCC 1.15111</strain>
    </source>
</reference>
<keyword evidence="2" id="KW-0378">Hydrolase</keyword>
<dbReference type="RefSeq" id="WP_189629726.1">
    <property type="nucleotide sequence ID" value="NZ_BNAG01000002.1"/>
</dbReference>
<protein>
    <submittedName>
        <fullName evidence="3">Peptidase M15</fullName>
    </submittedName>
</protein>